<feature type="compositionally biased region" description="Basic residues" evidence="3">
    <location>
        <begin position="57"/>
        <end position="66"/>
    </location>
</feature>
<dbReference type="SUPFAM" id="SSF56112">
    <property type="entry name" value="Protein kinase-like (PK-like)"/>
    <property type="match status" value="1"/>
</dbReference>
<evidence type="ECO:0000256" key="3">
    <source>
        <dbReference type="SAM" id="MobiDB-lite"/>
    </source>
</evidence>
<dbReference type="EMBL" id="CATQJA010002657">
    <property type="protein sequence ID" value="CAJ0579874.1"/>
    <property type="molecule type" value="Genomic_DNA"/>
</dbReference>
<reference evidence="5" key="1">
    <citation type="submission" date="2023-06" db="EMBL/GenBank/DDBJ databases">
        <authorList>
            <person name="Delattre M."/>
        </authorList>
    </citation>
    <scope>NUCLEOTIDE SEQUENCE</scope>
    <source>
        <strain evidence="5">AF72</strain>
    </source>
</reference>
<organism evidence="5 6">
    <name type="scientific">Mesorhabditis spiculigera</name>
    <dbReference type="NCBI Taxonomy" id="96644"/>
    <lineage>
        <taxon>Eukaryota</taxon>
        <taxon>Metazoa</taxon>
        <taxon>Ecdysozoa</taxon>
        <taxon>Nematoda</taxon>
        <taxon>Chromadorea</taxon>
        <taxon>Rhabditida</taxon>
        <taxon>Rhabditina</taxon>
        <taxon>Rhabditomorpha</taxon>
        <taxon>Rhabditoidea</taxon>
        <taxon>Rhabditidae</taxon>
        <taxon>Mesorhabditinae</taxon>
        <taxon>Mesorhabditis</taxon>
    </lineage>
</organism>
<keyword evidence="6" id="KW-1185">Reference proteome</keyword>
<dbReference type="InterPro" id="IPR050198">
    <property type="entry name" value="Non-receptor_tyrosine_kinases"/>
</dbReference>
<evidence type="ECO:0000259" key="4">
    <source>
        <dbReference type="PROSITE" id="PS50011"/>
    </source>
</evidence>
<keyword evidence="2" id="KW-0067">ATP-binding</keyword>
<proteinExistence type="predicted"/>
<feature type="region of interest" description="Disordered" evidence="3">
    <location>
        <begin position="1"/>
        <end position="81"/>
    </location>
</feature>
<feature type="non-terminal residue" evidence="5">
    <location>
        <position position="1"/>
    </location>
</feature>
<evidence type="ECO:0000256" key="2">
    <source>
        <dbReference type="ARBA" id="ARBA00022840"/>
    </source>
</evidence>
<accession>A0AA36G574</accession>
<keyword evidence="1" id="KW-0547">Nucleotide-binding</keyword>
<dbReference type="Proteomes" id="UP001177023">
    <property type="component" value="Unassembled WGS sequence"/>
</dbReference>
<comment type="caution">
    <text evidence="5">The sequence shown here is derived from an EMBL/GenBank/DDBJ whole genome shotgun (WGS) entry which is preliminary data.</text>
</comment>
<evidence type="ECO:0000313" key="5">
    <source>
        <dbReference type="EMBL" id="CAJ0579874.1"/>
    </source>
</evidence>
<dbReference type="PROSITE" id="PS50011">
    <property type="entry name" value="PROTEIN_KINASE_DOM"/>
    <property type="match status" value="1"/>
</dbReference>
<sequence length="724" mass="82162">MAAPSQSKMSSIAPVDGAPVEQDAMGAEAVQPLSDDCFLYKKPPKPPRARPAEVPKKGAKPLRPKPVHQTPHPLETSDGGNDCTIRWDHQAKEPFAAIKAGTVVQVLEFLKSFGTPMGQCENVCKVRVTSTGKKKEAAANKEGYVKAHYICLPTAANCNTDALRSLKSYHDEFADLYEGRWFLGVCSPITAAQRLLADPAVPYGHYVVCQPSERLEQSPRPFQWPGYTVVVKIITGSMSQYLHEWHRDHEQFFRYEGAGFPVRAPPLDRLPTQYYPEPAPTVAYLRLMANEDGTYYYEQHKDKTFADLFAALMKYRNEPLPINTVVPVYLLNPARVGPNIPLPKPAIYPHKCTKAKVFRPWVYDRFIQVGPATLKGMAARISRLKLGSADDLGESGPLYRGFFRIDRRYKLVTIRRPAERRFDAASFQSDLALLKQKQNPAGNDIRGYDYLLHPVAYNVKGGDALDRWIAFEYDTGLPLDQLLKVHKFDSDVQCSRTKYEVMYQVACGMWFLENNGLCHRHLKASNVIVVSELPHIYRCKISDYMLPHHYSNVNSPLLAGLDKDKKVSRMGELDWPWWAPEIFSDFTFDIRSDVWSFGCTMFEIYSDGLLPWNYDIVEGKQPLHDKEALRAYLARPTATSMTLVGKSHKETFVCAIIRKCMKKNPEDRPKFAQIYEMFDQLLFNFSKDPASVVLQFLGVDNEVGAQLKDALRKEEESNKKSRAK</sequence>
<dbReference type="Gene3D" id="1.10.510.10">
    <property type="entry name" value="Transferase(Phosphotransferase) domain 1"/>
    <property type="match status" value="1"/>
</dbReference>
<dbReference type="PANTHER" id="PTHR24418">
    <property type="entry name" value="TYROSINE-PROTEIN KINASE"/>
    <property type="match status" value="1"/>
</dbReference>
<dbReference type="InterPro" id="IPR011009">
    <property type="entry name" value="Kinase-like_dom_sf"/>
</dbReference>
<dbReference type="InterPro" id="IPR001245">
    <property type="entry name" value="Ser-Thr/Tyr_kinase_cat_dom"/>
</dbReference>
<name>A0AA36G574_9BILA</name>
<feature type="compositionally biased region" description="Polar residues" evidence="3">
    <location>
        <begin position="1"/>
        <end position="10"/>
    </location>
</feature>
<gene>
    <name evidence="5" type="ORF">MSPICULIGERA_LOCUS18077</name>
</gene>
<dbReference type="AlphaFoldDB" id="A0AA36G574"/>
<feature type="domain" description="Protein kinase" evidence="4">
    <location>
        <begin position="384"/>
        <end position="682"/>
    </location>
</feature>
<dbReference type="Pfam" id="PF07714">
    <property type="entry name" value="PK_Tyr_Ser-Thr"/>
    <property type="match status" value="1"/>
</dbReference>
<dbReference type="InterPro" id="IPR000719">
    <property type="entry name" value="Prot_kinase_dom"/>
</dbReference>
<evidence type="ECO:0000256" key="1">
    <source>
        <dbReference type="ARBA" id="ARBA00022741"/>
    </source>
</evidence>
<evidence type="ECO:0000313" key="6">
    <source>
        <dbReference type="Proteomes" id="UP001177023"/>
    </source>
</evidence>
<protein>
    <recommendedName>
        <fullName evidence="4">Protein kinase domain-containing protein</fullName>
    </recommendedName>
</protein>
<dbReference type="GO" id="GO:0005524">
    <property type="term" value="F:ATP binding"/>
    <property type="evidence" value="ECO:0007669"/>
    <property type="project" value="UniProtKB-KW"/>
</dbReference>
<dbReference type="GO" id="GO:0004672">
    <property type="term" value="F:protein kinase activity"/>
    <property type="evidence" value="ECO:0007669"/>
    <property type="project" value="InterPro"/>
</dbReference>